<dbReference type="InterPro" id="IPR037066">
    <property type="entry name" value="Plug_dom_sf"/>
</dbReference>
<keyword evidence="13 14" id="KW-0998">Cell outer membrane</keyword>
<dbReference type="InterPro" id="IPR011662">
    <property type="entry name" value="Secretin/TonB_short_N"/>
</dbReference>
<evidence type="ECO:0000259" key="18">
    <source>
        <dbReference type="SMART" id="SM00965"/>
    </source>
</evidence>
<dbReference type="InterPro" id="IPR010105">
    <property type="entry name" value="TonB_sidphr_rcpt"/>
</dbReference>
<dbReference type="InterPro" id="IPR012910">
    <property type="entry name" value="Plug_dom"/>
</dbReference>
<comment type="similarity">
    <text evidence="2 14 16">Belongs to the TonB-dependent receptor family.</text>
</comment>
<dbReference type="RefSeq" id="WP_057412140.1">
    <property type="nucleotide sequence ID" value="NZ_LJQO01000298.1"/>
</dbReference>
<evidence type="ECO:0000256" key="13">
    <source>
        <dbReference type="ARBA" id="ARBA00023237"/>
    </source>
</evidence>
<dbReference type="InterPro" id="IPR000531">
    <property type="entry name" value="Beta-barrel_TonB"/>
</dbReference>
<feature type="chain" id="PRO_5006168864" evidence="17">
    <location>
        <begin position="29"/>
        <end position="802"/>
    </location>
</feature>
<dbReference type="PROSITE" id="PS52016">
    <property type="entry name" value="TONB_DEPENDENT_REC_3"/>
    <property type="match status" value="1"/>
</dbReference>
<dbReference type="Gene3D" id="2.170.130.10">
    <property type="entry name" value="TonB-dependent receptor, plug domain"/>
    <property type="match status" value="1"/>
</dbReference>
<dbReference type="GO" id="GO:0015344">
    <property type="term" value="F:siderophore uptake transmembrane transporter activity"/>
    <property type="evidence" value="ECO:0007669"/>
    <property type="project" value="TreeGrafter"/>
</dbReference>
<evidence type="ECO:0000256" key="16">
    <source>
        <dbReference type="RuleBase" id="RU003357"/>
    </source>
</evidence>
<evidence type="ECO:0000313" key="20">
    <source>
        <dbReference type="Proteomes" id="UP000050469"/>
    </source>
</evidence>
<dbReference type="PROSITE" id="PS01156">
    <property type="entry name" value="TONB_DEPENDENT_REC_2"/>
    <property type="match status" value="1"/>
</dbReference>
<dbReference type="InterPro" id="IPR039426">
    <property type="entry name" value="TonB-dep_rcpt-like"/>
</dbReference>
<dbReference type="CDD" id="cd01347">
    <property type="entry name" value="ligand_gated_channel"/>
    <property type="match status" value="1"/>
</dbReference>
<evidence type="ECO:0000256" key="12">
    <source>
        <dbReference type="ARBA" id="ARBA00023170"/>
    </source>
</evidence>
<dbReference type="PANTHER" id="PTHR32552">
    <property type="entry name" value="FERRICHROME IRON RECEPTOR-RELATED"/>
    <property type="match status" value="1"/>
</dbReference>
<dbReference type="SUPFAM" id="SSF56935">
    <property type="entry name" value="Porins"/>
    <property type="match status" value="1"/>
</dbReference>
<keyword evidence="11 14" id="KW-0472">Membrane</keyword>
<keyword evidence="6 14" id="KW-0812">Transmembrane</keyword>
<sequence length="802" mass="86937">MSAVSSYRLRPLLHFSLLLTLSSSPLFASTSWAETSGKRAYEVPAGSLSAALTRFAGQAGVNLSVDPALVNGRNSSGLSGEFAVEEGFARLLQGSGLQLISVGEQAYTLIPAPDSASAGLQLAPTSIVGDSGSTDGQEYAGGQVARKGSQGMLGSRDFMETPFSMTTYTKDAVKNQQARTLGDLIASDPSVRATNPAGGRYEQFTIRGFSLFNSDVSYNGLYGILPTYTIDMEMAERVDILKGPSQLINGISPRGSVGGGINVVPKRATYKPITELTTSYASKGQAGAAVDVARRFGEDDKFGIRFNGVKQSGDTEWDHQSVDRDMAVLGLDFRGDRLRLSTDIRHTERDTDAPQERVQVGANAKVPNANDVRDNYAQSWSKARTKDTFGAVNAEYDLSDSVMLYGGVGARKSNHDFLRHAVSVTNDAGDFSVQPRDFTRDENVRTATAGARSWFNTGPVSHEVNLAASYFYMDFENGGARYAAAPSNLYNPVDTPTPSNPTRADSKVYTENRFSGVALTDTLGFFDDRLLLTLGARWQRVKVDDWTDNVKGDTSYDEEKVSPSGGILYKVTDDLSVYANYMEGLSQGKIAPSTSVNEDQIFPPFVSRQIEVGAKYDLGSYAFTASVFRIKQPAYETNTISRVFGPNGKRRNDGVELTMFGEPLKGFRLLGGVMYIDSELTNTVNGTFDGNRAPATPEYNVNLGAEWDVPSVKGLTLTGRGIYTSSQYLDQANSKSIDSSERFDVGARYAFKVDQKDITLRANVENVMNKYYWSSAGASDDSEPGLTLSTPRTYLLSATIGF</sequence>
<dbReference type="InterPro" id="IPR010917">
    <property type="entry name" value="TonB_rcpt_CS"/>
</dbReference>
<dbReference type="SMART" id="SM00965">
    <property type="entry name" value="STN"/>
    <property type="match status" value="1"/>
</dbReference>
<evidence type="ECO:0000256" key="1">
    <source>
        <dbReference type="ARBA" id="ARBA00004571"/>
    </source>
</evidence>
<keyword evidence="3 14" id="KW-0813">Transport</keyword>
<dbReference type="GO" id="GO:0038023">
    <property type="term" value="F:signaling receptor activity"/>
    <property type="evidence" value="ECO:0007669"/>
    <property type="project" value="InterPro"/>
</dbReference>
<keyword evidence="4 14" id="KW-1134">Transmembrane beta strand</keyword>
<dbReference type="Pfam" id="PF07660">
    <property type="entry name" value="STN"/>
    <property type="match status" value="1"/>
</dbReference>
<accession>A0A0P9T8T3</accession>
<dbReference type="Pfam" id="PF00593">
    <property type="entry name" value="TonB_dep_Rec_b-barrel"/>
    <property type="match status" value="1"/>
</dbReference>
<evidence type="ECO:0000256" key="17">
    <source>
        <dbReference type="SAM" id="SignalP"/>
    </source>
</evidence>
<evidence type="ECO:0000256" key="8">
    <source>
        <dbReference type="ARBA" id="ARBA00023004"/>
    </source>
</evidence>
<feature type="short sequence motif" description="TonB C-terminal box" evidence="15">
    <location>
        <begin position="785"/>
        <end position="802"/>
    </location>
</feature>
<keyword evidence="7 17" id="KW-0732">Signal</keyword>
<keyword evidence="8" id="KW-0408">Iron</keyword>
<evidence type="ECO:0000256" key="2">
    <source>
        <dbReference type="ARBA" id="ARBA00009810"/>
    </source>
</evidence>
<protein>
    <submittedName>
        <fullName evidence="19">Outer membrane ferric siderophore receptor</fullName>
    </submittedName>
</protein>
<evidence type="ECO:0000256" key="9">
    <source>
        <dbReference type="ARBA" id="ARBA00023065"/>
    </source>
</evidence>
<keyword evidence="10 16" id="KW-0798">TonB box</keyword>
<evidence type="ECO:0000256" key="3">
    <source>
        <dbReference type="ARBA" id="ARBA00022448"/>
    </source>
</evidence>
<evidence type="ECO:0000256" key="7">
    <source>
        <dbReference type="ARBA" id="ARBA00022729"/>
    </source>
</evidence>
<evidence type="ECO:0000256" key="6">
    <source>
        <dbReference type="ARBA" id="ARBA00022692"/>
    </source>
</evidence>
<dbReference type="GO" id="GO:0009279">
    <property type="term" value="C:cell outer membrane"/>
    <property type="evidence" value="ECO:0007669"/>
    <property type="project" value="UniProtKB-SubCell"/>
</dbReference>
<comment type="caution">
    <text evidence="19">The sequence shown here is derived from an EMBL/GenBank/DDBJ whole genome shotgun (WGS) entry which is preliminary data.</text>
</comment>
<proteinExistence type="inferred from homology"/>
<dbReference type="Gene3D" id="2.40.170.20">
    <property type="entry name" value="TonB-dependent receptor, beta-barrel domain"/>
    <property type="match status" value="1"/>
</dbReference>
<dbReference type="EMBL" id="LJQO01000298">
    <property type="protein sequence ID" value="KPX70238.1"/>
    <property type="molecule type" value="Genomic_DNA"/>
</dbReference>
<organism evidence="19 20">
    <name type="scientific">Pseudomonas amygdali pv. photiniae</name>
    <dbReference type="NCBI Taxonomy" id="251724"/>
    <lineage>
        <taxon>Bacteria</taxon>
        <taxon>Pseudomonadati</taxon>
        <taxon>Pseudomonadota</taxon>
        <taxon>Gammaproteobacteria</taxon>
        <taxon>Pseudomonadales</taxon>
        <taxon>Pseudomonadaceae</taxon>
        <taxon>Pseudomonas</taxon>
        <taxon>Pseudomonas amygdali</taxon>
    </lineage>
</organism>
<keyword evidence="9" id="KW-0406">Ion transport</keyword>
<evidence type="ECO:0000256" key="10">
    <source>
        <dbReference type="ARBA" id="ARBA00023077"/>
    </source>
</evidence>
<dbReference type="Proteomes" id="UP000050469">
    <property type="component" value="Unassembled WGS sequence"/>
</dbReference>
<keyword evidence="12 19" id="KW-0675">Receptor</keyword>
<feature type="signal peptide" evidence="17">
    <location>
        <begin position="1"/>
        <end position="28"/>
    </location>
</feature>
<keyword evidence="5" id="KW-0410">Iron transport</keyword>
<dbReference type="PATRIC" id="fig|251724.3.peg.2949"/>
<evidence type="ECO:0000256" key="14">
    <source>
        <dbReference type="PROSITE-ProRule" id="PRU01360"/>
    </source>
</evidence>
<dbReference type="AlphaFoldDB" id="A0A0P9T8T3"/>
<dbReference type="PANTHER" id="PTHR32552:SF82">
    <property type="entry name" value="FCUA PROTEIN"/>
    <property type="match status" value="1"/>
</dbReference>
<evidence type="ECO:0000313" key="19">
    <source>
        <dbReference type="EMBL" id="KPX70238.1"/>
    </source>
</evidence>
<dbReference type="InterPro" id="IPR036942">
    <property type="entry name" value="Beta-barrel_TonB_sf"/>
</dbReference>
<evidence type="ECO:0000256" key="15">
    <source>
        <dbReference type="PROSITE-ProRule" id="PRU10144"/>
    </source>
</evidence>
<dbReference type="Pfam" id="PF07715">
    <property type="entry name" value="Plug"/>
    <property type="match status" value="1"/>
</dbReference>
<feature type="domain" description="Secretin/TonB short N-terminal" evidence="18">
    <location>
        <begin position="61"/>
        <end position="112"/>
    </location>
</feature>
<name>A0A0P9T8T3_PSEA0</name>
<evidence type="ECO:0000256" key="4">
    <source>
        <dbReference type="ARBA" id="ARBA00022452"/>
    </source>
</evidence>
<dbReference type="NCBIfam" id="TIGR01783">
    <property type="entry name" value="TonB-siderophor"/>
    <property type="match status" value="1"/>
</dbReference>
<reference evidence="19 20" key="1">
    <citation type="submission" date="2015-09" db="EMBL/GenBank/DDBJ databases">
        <title>Genome announcement of multiple Pseudomonas syringae strains.</title>
        <authorList>
            <person name="Thakur S."/>
            <person name="Wang P.W."/>
            <person name="Gong Y."/>
            <person name="Weir B.S."/>
            <person name="Guttman D.S."/>
        </authorList>
    </citation>
    <scope>NUCLEOTIDE SEQUENCE [LARGE SCALE GENOMIC DNA]</scope>
    <source>
        <strain evidence="19 20">ICMP7840</strain>
    </source>
</reference>
<evidence type="ECO:0000256" key="5">
    <source>
        <dbReference type="ARBA" id="ARBA00022496"/>
    </source>
</evidence>
<gene>
    <name evidence="19" type="ORF">ALO53_100098</name>
</gene>
<comment type="subcellular location">
    <subcellularLocation>
        <location evidence="1 14">Cell outer membrane</location>
        <topology evidence="1 14">Multi-pass membrane protein</topology>
    </subcellularLocation>
</comment>
<dbReference type="Gene3D" id="3.55.50.30">
    <property type="match status" value="1"/>
</dbReference>
<evidence type="ECO:0000256" key="11">
    <source>
        <dbReference type="ARBA" id="ARBA00023136"/>
    </source>
</evidence>
<dbReference type="GO" id="GO:0015891">
    <property type="term" value="P:siderophore transport"/>
    <property type="evidence" value="ECO:0007669"/>
    <property type="project" value="InterPro"/>
</dbReference>